<keyword evidence="2" id="KW-1185">Reference proteome</keyword>
<gene>
    <name evidence="3" type="primary">LOC132803237</name>
</gene>
<dbReference type="PANTHER" id="PTHR46250">
    <property type="entry name" value="MYB/SANT-LIKE DNA-BINDING DOMAIN PROTEIN-RELATED"/>
    <property type="match status" value="1"/>
</dbReference>
<reference evidence="3" key="1">
    <citation type="submission" date="2025-08" db="UniProtKB">
        <authorList>
            <consortium name="RefSeq"/>
        </authorList>
    </citation>
    <scope>IDENTIFICATION</scope>
    <source>
        <tissue evidence="3">Seedling</tissue>
    </source>
</reference>
<dbReference type="Pfam" id="PF12776">
    <property type="entry name" value="Myb_DNA-bind_3"/>
    <property type="match status" value="1"/>
</dbReference>
<evidence type="ECO:0000259" key="1">
    <source>
        <dbReference type="Pfam" id="PF12776"/>
    </source>
</evidence>
<evidence type="ECO:0000313" key="2">
    <source>
        <dbReference type="Proteomes" id="UP001652623"/>
    </source>
</evidence>
<dbReference type="InterPro" id="IPR024752">
    <property type="entry name" value="Myb/SANT-like_dom"/>
</dbReference>
<dbReference type="RefSeq" id="XP_060671634.1">
    <property type="nucleotide sequence ID" value="XM_060815651.1"/>
</dbReference>
<evidence type="ECO:0000313" key="3">
    <source>
        <dbReference type="RefSeq" id="XP_060671634.1"/>
    </source>
</evidence>
<dbReference type="GeneID" id="132803237"/>
<organism evidence="2 3">
    <name type="scientific">Ziziphus jujuba</name>
    <name type="common">Chinese jujube</name>
    <name type="synonym">Ziziphus sativa</name>
    <dbReference type="NCBI Taxonomy" id="326968"/>
    <lineage>
        <taxon>Eukaryota</taxon>
        <taxon>Viridiplantae</taxon>
        <taxon>Streptophyta</taxon>
        <taxon>Embryophyta</taxon>
        <taxon>Tracheophyta</taxon>
        <taxon>Spermatophyta</taxon>
        <taxon>Magnoliopsida</taxon>
        <taxon>eudicotyledons</taxon>
        <taxon>Gunneridae</taxon>
        <taxon>Pentapetalae</taxon>
        <taxon>rosids</taxon>
        <taxon>fabids</taxon>
        <taxon>Rosales</taxon>
        <taxon>Rhamnaceae</taxon>
        <taxon>Paliureae</taxon>
        <taxon>Ziziphus</taxon>
    </lineage>
</organism>
<accession>A0ABM4A4H0</accession>
<dbReference type="Proteomes" id="UP001652623">
    <property type="component" value="Chromosome 1"/>
</dbReference>
<proteinExistence type="predicted"/>
<sequence>MGAFKLETLNMIEQQKAEMCPNLGLRATSHIESKMKKWKKQYGIIYNMRNKSGFGWNDTLKYMEVNSDEAWKAYVQSKSSAKGWRGKPFLMYERLANIFGKDRAIRHGA</sequence>
<name>A0ABM4A4H0_ZIZJJ</name>
<feature type="domain" description="Myb/SANT-like" evidence="1">
    <location>
        <begin position="28"/>
        <end position="74"/>
    </location>
</feature>
<dbReference type="PANTHER" id="PTHR46250:SF15">
    <property type="entry name" value="OS01G0523800 PROTEIN"/>
    <property type="match status" value="1"/>
</dbReference>
<protein>
    <submittedName>
        <fullName evidence="3">Uncharacterized protein LOC132803237</fullName>
    </submittedName>
</protein>